<dbReference type="InterPro" id="IPR000555">
    <property type="entry name" value="JAMM/MPN+_dom"/>
</dbReference>
<keyword evidence="2" id="KW-0736">Signalosome</keyword>
<dbReference type="Pfam" id="PF01398">
    <property type="entry name" value="JAB"/>
    <property type="match status" value="1"/>
</dbReference>
<keyword evidence="2" id="KW-0539">Nucleus</keyword>
<reference evidence="7" key="1">
    <citation type="submission" date="2016-09" db="EMBL/GenBank/DDBJ databases">
        <authorList>
            <person name="Jeantristanb JTB J.-T."/>
            <person name="Ricardo R."/>
        </authorList>
    </citation>
    <scope>NUCLEOTIDE SEQUENCE [LARGE SCALE GENOMIC DNA]</scope>
</reference>
<comment type="similarity">
    <text evidence="1 2">Belongs to the peptidase M67A family. CSN6 subfamily.</text>
</comment>
<dbReference type="GO" id="GO:0000338">
    <property type="term" value="P:protein deneddylation"/>
    <property type="evidence" value="ECO:0007669"/>
    <property type="project" value="InterPro"/>
</dbReference>
<dbReference type="InterPro" id="IPR024969">
    <property type="entry name" value="EIF3F/CSN6-like_C"/>
</dbReference>
<dbReference type="PANTHER" id="PTHR10540">
    <property type="entry name" value="EUKARYOTIC TRANSLATION INITIATION FACTOR 3 SUBUNIT F-RELATED"/>
    <property type="match status" value="1"/>
</dbReference>
<comment type="subcellular location">
    <subcellularLocation>
        <location evidence="2">Cytoplasm</location>
    </subcellularLocation>
    <subcellularLocation>
        <location evidence="2">Nucleus</location>
    </subcellularLocation>
</comment>
<sequence>MSQGLRVTLHPLPLLNVSEHLTRVSWQQNDPNVRGQYIGTSTDRRDLEIINSFEIVCLPSEDKPDHLLVDKDYFVTRRDQCQSPITRKPGTVQRALIGVPSTFKVKQVFPTLDVLGWYSVGTEPTEQDIALHRQFLEYNENPLFLQLDRSNAATANSKQLPATIYESIVELGQGDQEAKTLLVSTPYEIETGEAERVAVDHVAKPSDSETAGSNSRIVASLTTQRNAVKMLHDRIRTIVSYLEAVQQGTAPRDDETLRQISALLTRLQPKTTTKDNTQGGEHLGGEMDLLDDGYEEEFMTEFNDVMLTTYLAAMTKGLYSANDLLDKQLVLLSGSNVNAGEDGGPIGSARTRGVGAAGGGADKGSQGPSGRAGHHTRRVLASTGRRGDDNEERESQHLNLPLSLSSFLSSPPLQLDGAFDRV</sequence>
<keyword evidence="2" id="KW-0963">Cytoplasm</keyword>
<dbReference type="GO" id="GO:0008180">
    <property type="term" value="C:COP9 signalosome"/>
    <property type="evidence" value="ECO:0007669"/>
    <property type="project" value="UniProtKB-UniRule"/>
</dbReference>
<comment type="function">
    <text evidence="2">Component of the COP9 signalosome complex (CSN), a complex involved in various cellular and developmental processes.</text>
</comment>
<dbReference type="AlphaFoldDB" id="A0A238FH36"/>
<evidence type="ECO:0000313" key="7">
    <source>
        <dbReference type="Proteomes" id="UP000198372"/>
    </source>
</evidence>
<dbReference type="PANTHER" id="PTHR10540:SF8">
    <property type="entry name" value="COP9 SIGNALOSOME COMPLEX SUBUNIT 6"/>
    <property type="match status" value="1"/>
</dbReference>
<protein>
    <recommendedName>
        <fullName evidence="2">COP9 signalosome complex subunit 6</fullName>
    </recommendedName>
</protein>
<name>A0A238FH36_9BASI</name>
<evidence type="ECO:0000313" key="6">
    <source>
        <dbReference type="EMBL" id="SCV72485.1"/>
    </source>
</evidence>
<dbReference type="Proteomes" id="UP000198372">
    <property type="component" value="Unassembled WGS sequence"/>
</dbReference>
<dbReference type="GO" id="GO:0008237">
    <property type="term" value="F:metallopeptidase activity"/>
    <property type="evidence" value="ECO:0007669"/>
    <property type="project" value="InterPro"/>
</dbReference>
<feature type="compositionally biased region" description="Basic and acidic residues" evidence="3">
    <location>
        <begin position="385"/>
        <end position="396"/>
    </location>
</feature>
<evidence type="ECO:0000256" key="3">
    <source>
        <dbReference type="SAM" id="MobiDB-lite"/>
    </source>
</evidence>
<evidence type="ECO:0000256" key="2">
    <source>
        <dbReference type="RuleBase" id="RU367006"/>
    </source>
</evidence>
<evidence type="ECO:0000259" key="5">
    <source>
        <dbReference type="Pfam" id="PF13012"/>
    </source>
</evidence>
<feature type="domain" description="JAB1/MPN/MOV34 metalloenzyme" evidence="4">
    <location>
        <begin position="4"/>
        <end position="141"/>
    </location>
</feature>
<dbReference type="GO" id="GO:0005737">
    <property type="term" value="C:cytoplasm"/>
    <property type="evidence" value="ECO:0007669"/>
    <property type="project" value="UniProtKB-SubCell"/>
</dbReference>
<feature type="region of interest" description="Disordered" evidence="3">
    <location>
        <begin position="338"/>
        <end position="398"/>
    </location>
</feature>
<keyword evidence="7" id="KW-1185">Reference proteome</keyword>
<dbReference type="STRING" id="269621.A0A238FH36"/>
<dbReference type="InterPro" id="IPR033859">
    <property type="entry name" value="MPN_CSN6"/>
</dbReference>
<proteinExistence type="inferred from homology"/>
<gene>
    <name evidence="6" type="ORF">BQ2448_4022</name>
</gene>
<evidence type="ECO:0000256" key="1">
    <source>
        <dbReference type="ARBA" id="ARBA00010893"/>
    </source>
</evidence>
<accession>A0A238FH36</accession>
<dbReference type="EMBL" id="FMSP01000009">
    <property type="protein sequence ID" value="SCV72485.1"/>
    <property type="molecule type" value="Genomic_DNA"/>
</dbReference>
<dbReference type="CDD" id="cd08063">
    <property type="entry name" value="MPN_CSN6"/>
    <property type="match status" value="1"/>
</dbReference>
<dbReference type="Pfam" id="PF13012">
    <property type="entry name" value="MitMem_reg"/>
    <property type="match status" value="1"/>
</dbReference>
<feature type="domain" description="EIF3F/CSN6-like C-terminal" evidence="5">
    <location>
        <begin position="193"/>
        <end position="326"/>
    </location>
</feature>
<dbReference type="Gene3D" id="3.40.140.10">
    <property type="entry name" value="Cytidine Deaminase, domain 2"/>
    <property type="match status" value="1"/>
</dbReference>
<dbReference type="OrthoDB" id="1378at2759"/>
<organism evidence="6 7">
    <name type="scientific">Microbotryum intermedium</name>
    <dbReference type="NCBI Taxonomy" id="269621"/>
    <lineage>
        <taxon>Eukaryota</taxon>
        <taxon>Fungi</taxon>
        <taxon>Dikarya</taxon>
        <taxon>Basidiomycota</taxon>
        <taxon>Pucciniomycotina</taxon>
        <taxon>Microbotryomycetes</taxon>
        <taxon>Microbotryales</taxon>
        <taxon>Microbotryaceae</taxon>
        <taxon>Microbotryum</taxon>
    </lineage>
</organism>
<evidence type="ECO:0000259" key="4">
    <source>
        <dbReference type="Pfam" id="PF01398"/>
    </source>
</evidence>